<dbReference type="InterPro" id="IPR004875">
    <property type="entry name" value="DDE_SF_endonuclease_dom"/>
</dbReference>
<dbReference type="InterPro" id="IPR050863">
    <property type="entry name" value="CenT-Element_Derived"/>
</dbReference>
<dbReference type="Gene3D" id="3.30.420.10">
    <property type="entry name" value="Ribonuclease H-like superfamily/Ribonuclease H"/>
    <property type="match status" value="1"/>
</dbReference>
<dbReference type="VEuPathDB" id="VectorBase:PPAI005217"/>
<dbReference type="Proteomes" id="UP000092462">
    <property type="component" value="Unassembled WGS sequence"/>
</dbReference>
<evidence type="ECO:0000313" key="2">
    <source>
        <dbReference type="EnsemblMetazoa" id="PPAI005217-PA"/>
    </source>
</evidence>
<keyword evidence="3" id="KW-1185">Reference proteome</keyword>
<dbReference type="GO" id="GO:0003677">
    <property type="term" value="F:DNA binding"/>
    <property type="evidence" value="ECO:0007669"/>
    <property type="project" value="UniProtKB-KW"/>
</dbReference>
<dbReference type="PANTHER" id="PTHR19303:SF71">
    <property type="entry name" value="ZINC FINGER PHD-TYPE DOMAIN-CONTAINING PROTEIN"/>
    <property type="match status" value="1"/>
</dbReference>
<keyword evidence="1" id="KW-0238">DNA-binding</keyword>
<evidence type="ECO:0000256" key="1">
    <source>
        <dbReference type="ARBA" id="ARBA00023125"/>
    </source>
</evidence>
<proteinExistence type="predicted"/>
<protein>
    <submittedName>
        <fullName evidence="2">Uncharacterized protein</fullName>
    </submittedName>
</protein>
<dbReference type="EMBL" id="AJVK01030122">
    <property type="status" value="NOT_ANNOTATED_CDS"/>
    <property type="molecule type" value="Genomic_DNA"/>
</dbReference>
<organism evidence="2 3">
    <name type="scientific">Phlebotomus papatasi</name>
    <name type="common">Sandfly</name>
    <dbReference type="NCBI Taxonomy" id="29031"/>
    <lineage>
        <taxon>Eukaryota</taxon>
        <taxon>Metazoa</taxon>
        <taxon>Ecdysozoa</taxon>
        <taxon>Arthropoda</taxon>
        <taxon>Hexapoda</taxon>
        <taxon>Insecta</taxon>
        <taxon>Pterygota</taxon>
        <taxon>Neoptera</taxon>
        <taxon>Endopterygota</taxon>
        <taxon>Diptera</taxon>
        <taxon>Nematocera</taxon>
        <taxon>Psychodoidea</taxon>
        <taxon>Psychodidae</taxon>
        <taxon>Phlebotomus</taxon>
        <taxon>Phlebotomus</taxon>
    </lineage>
</organism>
<name>A0A1B0DBM8_PHLPP</name>
<dbReference type="GO" id="GO:0005634">
    <property type="term" value="C:nucleus"/>
    <property type="evidence" value="ECO:0007669"/>
    <property type="project" value="TreeGrafter"/>
</dbReference>
<dbReference type="Pfam" id="PF03184">
    <property type="entry name" value="DDE_1"/>
    <property type="match status" value="1"/>
</dbReference>
<sequence length="381" mass="42905">MGLRNSENNTKYSSHQVFTTAQEDLLVEYLLKSSKLQYRLTIDGLRELAYSFASRLNRKMPPNWVKEQKAGKEWGISFIKRHGCLSLRKPENTSIARNLNFTKEHIEWFYQNLEIVMNKYNFHDKPEMIWNIDESGISTVLQAPKVLAAAGVKQVGQMVSNERGEQVTIVGIVNAAGGKTPPIYIFPRKRAKEEWMDGSPEGAISIFNGSGWMDKDGFLTTLKHIREHTAATKENPILILLDNHSSHTSLEVIIYCRENGIHMITFPPHTTHRCQPLDVAIFGPFKGRCKTEFNKWIAANPGKRITLHNVVKISAKAFSNSFSMSNIISGFLKTGIFPFDREALSADLDNLAEVITATDSCTVSQKEDSKPAISLVETKMS</sequence>
<dbReference type="AlphaFoldDB" id="A0A1B0DBM8"/>
<evidence type="ECO:0000313" key="3">
    <source>
        <dbReference type="Proteomes" id="UP000092462"/>
    </source>
</evidence>
<dbReference type="InterPro" id="IPR006600">
    <property type="entry name" value="HTH_CenpB_DNA-bd_dom"/>
</dbReference>
<accession>A0A1B0DBM8</accession>
<dbReference type="InterPro" id="IPR036397">
    <property type="entry name" value="RNaseH_sf"/>
</dbReference>
<dbReference type="VEuPathDB" id="VectorBase:PPAPM1_004951"/>
<reference evidence="2" key="1">
    <citation type="submission" date="2022-08" db="UniProtKB">
        <authorList>
            <consortium name="EnsemblMetazoa"/>
        </authorList>
    </citation>
    <scope>IDENTIFICATION</scope>
    <source>
        <strain evidence="2">Israel</strain>
    </source>
</reference>
<dbReference type="PROSITE" id="PS51253">
    <property type="entry name" value="HTH_CENPB"/>
    <property type="match status" value="1"/>
</dbReference>
<dbReference type="EnsemblMetazoa" id="PPAI005217-RA">
    <property type="protein sequence ID" value="PPAI005217-PA"/>
    <property type="gene ID" value="PPAI005217"/>
</dbReference>
<dbReference type="PANTHER" id="PTHR19303">
    <property type="entry name" value="TRANSPOSON"/>
    <property type="match status" value="1"/>
</dbReference>